<keyword evidence="1" id="KW-0812">Transmembrane</keyword>
<accession>A0A1U9JY88</accession>
<feature type="transmembrane region" description="Helical" evidence="1">
    <location>
        <begin position="52"/>
        <end position="70"/>
    </location>
</feature>
<organism evidence="2 3">
    <name type="scientific">Paenalcaligenes hominis</name>
    <dbReference type="NCBI Taxonomy" id="643674"/>
    <lineage>
        <taxon>Bacteria</taxon>
        <taxon>Pseudomonadati</taxon>
        <taxon>Pseudomonadota</taxon>
        <taxon>Betaproteobacteria</taxon>
        <taxon>Burkholderiales</taxon>
        <taxon>Alcaligenaceae</taxon>
        <taxon>Paenalcaligenes</taxon>
    </lineage>
</organism>
<evidence type="ECO:0000313" key="3">
    <source>
        <dbReference type="Proteomes" id="UP000189369"/>
    </source>
</evidence>
<proteinExistence type="predicted"/>
<dbReference type="STRING" id="643674.PAEH1_02720"/>
<evidence type="ECO:0000256" key="1">
    <source>
        <dbReference type="SAM" id="Phobius"/>
    </source>
</evidence>
<protein>
    <submittedName>
        <fullName evidence="2">Uncharacterized protein</fullName>
    </submittedName>
</protein>
<keyword evidence="1" id="KW-1133">Transmembrane helix</keyword>
<sequence>MRDRKSGSVDFTVGLLVSVACAAWSALWLGLAFSVLWALFAAPFLDVDKIGIAQACGLVLMLRVALFQALKINGSNRQLNQSAIEIFVITPFAASFYMLAGCFLAVWL</sequence>
<dbReference type="Proteomes" id="UP000189369">
    <property type="component" value="Chromosome"/>
</dbReference>
<gene>
    <name evidence="2" type="ORF">PAEH1_02720</name>
</gene>
<name>A0A1U9JY88_9BURK</name>
<reference evidence="2 3" key="1">
    <citation type="submission" date="2017-01" db="EMBL/GenBank/DDBJ databases">
        <title>Complete Genome Sequence of Paenalcaligenes hominis, Isolated from a paraplegic Patient with neurogenic bladder.</title>
        <authorList>
            <person name="Mukhopadhyay R."/>
            <person name="Joaquin J."/>
            <person name="Hogue R."/>
            <person name="Kilaru A."/>
            <person name="Jospin G."/>
            <person name="Mars K."/>
            <person name="Eisen J.A."/>
            <person name="Chaturvedi V."/>
        </authorList>
    </citation>
    <scope>NUCLEOTIDE SEQUENCE [LARGE SCALE GENOMIC DNA]</scope>
    <source>
        <strain evidence="2 3">15S00501</strain>
    </source>
</reference>
<feature type="transmembrane region" description="Helical" evidence="1">
    <location>
        <begin position="82"/>
        <end position="107"/>
    </location>
</feature>
<dbReference type="EMBL" id="CP019697">
    <property type="protein sequence ID" value="AQS50738.1"/>
    <property type="molecule type" value="Genomic_DNA"/>
</dbReference>
<dbReference type="PROSITE" id="PS51257">
    <property type="entry name" value="PROKAR_LIPOPROTEIN"/>
    <property type="match status" value="1"/>
</dbReference>
<dbReference type="AlphaFoldDB" id="A0A1U9JY88"/>
<keyword evidence="1" id="KW-0472">Membrane</keyword>
<dbReference type="KEGG" id="phn:PAEH1_02720"/>
<feature type="transmembrane region" description="Helical" evidence="1">
    <location>
        <begin position="12"/>
        <end position="40"/>
    </location>
</feature>
<evidence type="ECO:0000313" key="2">
    <source>
        <dbReference type="EMBL" id="AQS50738.1"/>
    </source>
</evidence>